<accession>A0A5C5FKL3</accession>
<dbReference type="AlphaFoldDB" id="A0A5C5FKL3"/>
<name>A0A5C5FKL3_9BASI</name>
<proteinExistence type="predicted"/>
<keyword evidence="2" id="KW-1185">Reference proteome</keyword>
<evidence type="ECO:0000313" key="2">
    <source>
        <dbReference type="Proteomes" id="UP000311382"/>
    </source>
</evidence>
<evidence type="ECO:0000313" key="1">
    <source>
        <dbReference type="EMBL" id="TNY17337.1"/>
    </source>
</evidence>
<organism evidence="1 2">
    <name type="scientific">Rhodotorula diobovata</name>
    <dbReference type="NCBI Taxonomy" id="5288"/>
    <lineage>
        <taxon>Eukaryota</taxon>
        <taxon>Fungi</taxon>
        <taxon>Dikarya</taxon>
        <taxon>Basidiomycota</taxon>
        <taxon>Pucciniomycotina</taxon>
        <taxon>Microbotryomycetes</taxon>
        <taxon>Sporidiobolales</taxon>
        <taxon>Sporidiobolaceae</taxon>
        <taxon>Rhodotorula</taxon>
    </lineage>
</organism>
<evidence type="ECO:0008006" key="3">
    <source>
        <dbReference type="Google" id="ProtNLM"/>
    </source>
</evidence>
<dbReference type="EMBL" id="SOZI01000214">
    <property type="protein sequence ID" value="TNY17337.1"/>
    <property type="molecule type" value="Genomic_DNA"/>
</dbReference>
<dbReference type="Proteomes" id="UP000311382">
    <property type="component" value="Unassembled WGS sequence"/>
</dbReference>
<sequence>MAQPTDAVSVCLRLLPAPQSALFRLNDRELVHILLDAEPLFNCLTVCKKLYSTISIVLHQEVCLSTTRQLASFCAHLCREPSCAKLVGYLVLDAKYGVPSWVTARGGLCASQLGLPIGEDSDAWCPPLQVPYTPSRFGPGPGLVQDLLRALPTLTSLTITNQAIAASILTRAYLETSPIPTVTSLFVSPFTPPLEDMRGLLATLEGEPDNPFAAPFLGNLVLLPHLETLTVAHSFLDFPLDVLNLSPDVALSARSLNLREAYIDQAFLVTGEIRNLASALRVGLTAFTLDVGTAHADVVDVFLRLPPSLERLVVRVGSIPCGTSSCTFSLSRKIDGPALDFPHLTSLELKGDIVSPPAFIAMRRLSHLEHLTLGEHVQYSLASLLSLLPSPASSPPNTSTSRLRRLTLDICSSASLESPADEERGANWPCELGPADARELLRAAEVSGVVVGGTVRCAAKAKRIR</sequence>
<protein>
    <recommendedName>
        <fullName evidence="3">Proteophosphoglycan ppg4</fullName>
    </recommendedName>
</protein>
<dbReference type="OrthoDB" id="10584837at2759"/>
<gene>
    <name evidence="1" type="ORF">DMC30DRAFT_419887</name>
</gene>
<reference evidence="1 2" key="1">
    <citation type="submission" date="2019-03" db="EMBL/GenBank/DDBJ databases">
        <title>Rhodosporidium diobovatum UCD-FST 08-225 genome sequencing, assembly, and annotation.</title>
        <authorList>
            <person name="Fakankun I.U."/>
            <person name="Fristensky B."/>
            <person name="Levin D.B."/>
        </authorList>
    </citation>
    <scope>NUCLEOTIDE SEQUENCE [LARGE SCALE GENOMIC DNA]</scope>
    <source>
        <strain evidence="1 2">UCD-FST 08-225</strain>
    </source>
</reference>
<comment type="caution">
    <text evidence="1">The sequence shown here is derived from an EMBL/GenBank/DDBJ whole genome shotgun (WGS) entry which is preliminary data.</text>
</comment>